<gene>
    <name evidence="1" type="ORF">BT96DRAFT_985279</name>
</gene>
<dbReference type="EMBL" id="ML769389">
    <property type="protein sequence ID" value="KAE9408958.1"/>
    <property type="molecule type" value="Genomic_DNA"/>
</dbReference>
<dbReference type="Proteomes" id="UP000799118">
    <property type="component" value="Unassembled WGS sequence"/>
</dbReference>
<reference evidence="1" key="1">
    <citation type="journal article" date="2019" name="Environ. Microbiol.">
        <title>Fungal ecological strategies reflected in gene transcription - a case study of two litter decomposers.</title>
        <authorList>
            <person name="Barbi F."/>
            <person name="Kohler A."/>
            <person name="Barry K."/>
            <person name="Baskaran P."/>
            <person name="Daum C."/>
            <person name="Fauchery L."/>
            <person name="Ihrmark K."/>
            <person name="Kuo A."/>
            <person name="LaButti K."/>
            <person name="Lipzen A."/>
            <person name="Morin E."/>
            <person name="Grigoriev I.V."/>
            <person name="Henrissat B."/>
            <person name="Lindahl B."/>
            <person name="Martin F."/>
        </authorList>
    </citation>
    <scope>NUCLEOTIDE SEQUENCE</scope>
    <source>
        <strain evidence="1">JB14</strain>
    </source>
</reference>
<evidence type="ECO:0000313" key="1">
    <source>
        <dbReference type="EMBL" id="KAE9408958.1"/>
    </source>
</evidence>
<accession>A0A6A4II81</accession>
<dbReference type="OrthoDB" id="5424500at2759"/>
<sequence>MSKPAAVFDWLFFENGEYRISYEGDSAPSYEDAVKLCETKFGIGTDKVVIFELDVIDPRAPGNTVAIRVDKESWEKRAHFGEATFFKVLAERPSHRRRNTPNFPYVVARREKLVDSIIKRLNVVNFIQLRGSPACGKSTLLRLIQVKLEGLGEFCYRFDSWHKDVQDDRMDLEGYEHEAIRRNATTSVLIDEGQATYTDIDLWTGLFKRVADALPGHPFRIIVACSYGSAMPETTDFDSDEILPYLNEDMRVNLRPTSFAPTIHAFPPLGLAFEKAEVDDYISMGVDQGAWPRIDQALRELIDKWSDGYIALISAMMEVVGTNKNKVRKNEIYTLKEFKQDHPLQGLLNGLVVNTHCGRLLPKADVAADPRVNRVFAYLMVHDHISSTNPLPSGLDPADIRFVHRLGLLYMERMSNRRTQFSFSFPLQKVMLQLCLEPPVPDLLEDVSTLYRLVTTVIRRFNPNHLQTQHDSNEATALEALYQHEFYRCLYHYRPRAMISPEYGTKVGHQPAGRIDFLVHPAESMEDSCQPRSWGIELLKDGDRLAEHAYRFSPDGAYHSMVSDGITEFMIVDFRKTTPTQKHSQIKDLLHAVFSDDYKQVTFFDNELMKGPTFDLTQGVTD</sequence>
<name>A0A6A4II81_9AGAR</name>
<protein>
    <submittedName>
        <fullName evidence="1">Uncharacterized protein</fullName>
    </submittedName>
</protein>
<evidence type="ECO:0000313" key="2">
    <source>
        <dbReference type="Proteomes" id="UP000799118"/>
    </source>
</evidence>
<dbReference type="AlphaFoldDB" id="A0A6A4II81"/>
<proteinExistence type="predicted"/>
<dbReference type="InterPro" id="IPR027417">
    <property type="entry name" value="P-loop_NTPase"/>
</dbReference>
<organism evidence="1 2">
    <name type="scientific">Gymnopus androsaceus JB14</name>
    <dbReference type="NCBI Taxonomy" id="1447944"/>
    <lineage>
        <taxon>Eukaryota</taxon>
        <taxon>Fungi</taxon>
        <taxon>Dikarya</taxon>
        <taxon>Basidiomycota</taxon>
        <taxon>Agaricomycotina</taxon>
        <taxon>Agaricomycetes</taxon>
        <taxon>Agaricomycetidae</taxon>
        <taxon>Agaricales</taxon>
        <taxon>Marasmiineae</taxon>
        <taxon>Omphalotaceae</taxon>
        <taxon>Gymnopus</taxon>
    </lineage>
</organism>
<keyword evidence="2" id="KW-1185">Reference proteome</keyword>
<dbReference type="SUPFAM" id="SSF52540">
    <property type="entry name" value="P-loop containing nucleoside triphosphate hydrolases"/>
    <property type="match status" value="1"/>
</dbReference>